<comment type="caution">
    <text evidence="1">The sequence shown here is derived from an EMBL/GenBank/DDBJ whole genome shotgun (WGS) entry which is preliminary data.</text>
</comment>
<sequence>MLATVVVEDGIVLFYRGSLVKSDYFYFQKKIAELDELKSETEKFHN</sequence>
<protein>
    <submittedName>
        <fullName evidence="1">Uncharacterized protein</fullName>
    </submittedName>
</protein>
<gene>
    <name evidence="1" type="ORF">TQ35_0009050</name>
</gene>
<proteinExistence type="predicted"/>
<name>A0ACC6TR53_9CREN</name>
<accession>A0ACC6TR53</accession>
<evidence type="ECO:0000313" key="2">
    <source>
        <dbReference type="Proteomes" id="UP000053480"/>
    </source>
</evidence>
<dbReference type="Proteomes" id="UP000053480">
    <property type="component" value="Unassembled WGS sequence"/>
</dbReference>
<dbReference type="EMBL" id="JZWS03000023">
    <property type="protein sequence ID" value="MEW9492329.1"/>
    <property type="molecule type" value="Genomic_DNA"/>
</dbReference>
<evidence type="ECO:0000313" key="1">
    <source>
        <dbReference type="EMBL" id="MEW9492329.1"/>
    </source>
</evidence>
<organism evidence="1 2">
    <name type="scientific">Candidatus Aramenus sulfurataquae</name>
    <dbReference type="NCBI Taxonomy" id="1326980"/>
    <lineage>
        <taxon>Archaea</taxon>
        <taxon>Thermoproteota</taxon>
        <taxon>Thermoprotei</taxon>
        <taxon>Sulfolobales</taxon>
        <taxon>Sulfolobaceae</taxon>
        <taxon>Candidatus Aramenus</taxon>
    </lineage>
</organism>
<reference evidence="1" key="1">
    <citation type="submission" date="2024-07" db="EMBL/GenBank/DDBJ databases">
        <title>Metagenome and Metagenome-Assembled Genomes of Archaea from a hot spring from the geothermal field of Los Azufres, Mexico.</title>
        <authorList>
            <person name="Marin-Paredes R."/>
            <person name="Martinez-Romero E."/>
            <person name="Servin-Garciduenas L.E."/>
        </authorList>
    </citation>
    <scope>NUCLEOTIDE SEQUENCE</scope>
    <source>
        <strain evidence="1">AZ1-454</strain>
    </source>
</reference>